<dbReference type="Pfam" id="PF04500">
    <property type="entry name" value="FLYWCH"/>
    <property type="match status" value="1"/>
</dbReference>
<evidence type="ECO:0000313" key="7">
    <source>
        <dbReference type="EMBL" id="NOV48074.1"/>
    </source>
</evidence>
<keyword evidence="3" id="KW-0863">Zinc-finger</keyword>
<dbReference type="EMBL" id="GIIL01004348">
    <property type="protein sequence ID" value="NOV48074.1"/>
    <property type="molecule type" value="Transcribed_RNA"/>
</dbReference>
<feature type="domain" description="BTB" evidence="6">
    <location>
        <begin position="30"/>
        <end position="96"/>
    </location>
</feature>
<evidence type="ECO:0000256" key="1">
    <source>
        <dbReference type="ARBA" id="ARBA00004123"/>
    </source>
</evidence>
<dbReference type="AlphaFoldDB" id="A0A6M2DQ80"/>
<dbReference type="CDD" id="cd18315">
    <property type="entry name" value="BTB_POZ_BAB-like"/>
    <property type="match status" value="1"/>
</dbReference>
<dbReference type="InterPro" id="IPR051095">
    <property type="entry name" value="Dros_DevTransReg"/>
</dbReference>
<comment type="subcellular location">
    <subcellularLocation>
        <location evidence="1">Nucleus</location>
    </subcellularLocation>
</comment>
<dbReference type="InterPro" id="IPR011333">
    <property type="entry name" value="SKP1/BTB/POZ_sf"/>
</dbReference>
<dbReference type="SUPFAM" id="SSF54695">
    <property type="entry name" value="POZ domain"/>
    <property type="match status" value="1"/>
</dbReference>
<keyword evidence="2" id="KW-0479">Metal-binding</keyword>
<evidence type="ECO:0000256" key="4">
    <source>
        <dbReference type="ARBA" id="ARBA00022833"/>
    </source>
</evidence>
<dbReference type="Pfam" id="PF00651">
    <property type="entry name" value="BTB"/>
    <property type="match status" value="1"/>
</dbReference>
<dbReference type="GO" id="GO:0006357">
    <property type="term" value="P:regulation of transcription by RNA polymerase II"/>
    <property type="evidence" value="ECO:0007669"/>
    <property type="project" value="TreeGrafter"/>
</dbReference>
<evidence type="ECO:0000256" key="5">
    <source>
        <dbReference type="ARBA" id="ARBA00023242"/>
    </source>
</evidence>
<reference evidence="7" key="1">
    <citation type="submission" date="2020-03" db="EMBL/GenBank/DDBJ databases">
        <title>Transcriptomic Profiling of the Digestive Tract of the Rat Flea, Xenopsylla cheopis, Following Blood Feeding and Infection with Yersinia pestis.</title>
        <authorList>
            <person name="Bland D.M."/>
            <person name="Martens C.A."/>
            <person name="Virtaneva K."/>
            <person name="Kanakabandi K."/>
            <person name="Long D."/>
            <person name="Rosenke R."/>
            <person name="Saturday G.A."/>
            <person name="Hoyt F.H."/>
            <person name="Bruno D.P."/>
            <person name="Ribeiro J.M.C."/>
            <person name="Hinnebusch J."/>
        </authorList>
    </citation>
    <scope>NUCLEOTIDE SEQUENCE</scope>
</reference>
<dbReference type="GO" id="GO:0008270">
    <property type="term" value="F:zinc ion binding"/>
    <property type="evidence" value="ECO:0007669"/>
    <property type="project" value="UniProtKB-KW"/>
</dbReference>
<dbReference type="PANTHER" id="PTHR23110">
    <property type="entry name" value="BTB DOMAIN TRANSCRIPTION FACTOR"/>
    <property type="match status" value="1"/>
</dbReference>
<keyword evidence="4" id="KW-0862">Zinc</keyword>
<evidence type="ECO:0000259" key="6">
    <source>
        <dbReference type="PROSITE" id="PS50097"/>
    </source>
</evidence>
<dbReference type="Gene3D" id="2.20.25.240">
    <property type="match status" value="1"/>
</dbReference>
<keyword evidence="5" id="KW-0539">Nucleus</keyword>
<dbReference type="GO" id="GO:0005634">
    <property type="term" value="C:nucleus"/>
    <property type="evidence" value="ECO:0007669"/>
    <property type="project" value="UniProtKB-SubCell"/>
</dbReference>
<dbReference type="SMART" id="SM00225">
    <property type="entry name" value="BTB"/>
    <property type="match status" value="1"/>
</dbReference>
<accession>A0A6M2DQ80</accession>
<organism evidence="7">
    <name type="scientific">Xenopsylla cheopis</name>
    <name type="common">Oriental rat flea</name>
    <name type="synonym">Pulex cheopis</name>
    <dbReference type="NCBI Taxonomy" id="163159"/>
    <lineage>
        <taxon>Eukaryota</taxon>
        <taxon>Metazoa</taxon>
        <taxon>Ecdysozoa</taxon>
        <taxon>Arthropoda</taxon>
        <taxon>Hexapoda</taxon>
        <taxon>Insecta</taxon>
        <taxon>Pterygota</taxon>
        <taxon>Neoptera</taxon>
        <taxon>Endopterygota</taxon>
        <taxon>Siphonaptera</taxon>
        <taxon>Pulicidae</taxon>
        <taxon>Xenopsyllinae</taxon>
        <taxon>Xenopsylla</taxon>
    </lineage>
</organism>
<dbReference type="InterPro" id="IPR000210">
    <property type="entry name" value="BTB/POZ_dom"/>
</dbReference>
<name>A0A6M2DQ80_XENCH</name>
<dbReference type="PANTHER" id="PTHR23110:SF99">
    <property type="entry name" value="BROAD-COMPLEX CORE PROTEIN ISOFORM 6"/>
    <property type="match status" value="1"/>
</dbReference>
<dbReference type="InterPro" id="IPR007588">
    <property type="entry name" value="Znf_FLYWCH"/>
</dbReference>
<dbReference type="PROSITE" id="PS50097">
    <property type="entry name" value="BTB"/>
    <property type="match status" value="1"/>
</dbReference>
<proteinExistence type="predicted"/>
<protein>
    <recommendedName>
        <fullName evidence="6">BTB domain-containing protein</fullName>
    </recommendedName>
</protein>
<evidence type="ECO:0000256" key="2">
    <source>
        <dbReference type="ARBA" id="ARBA00022723"/>
    </source>
</evidence>
<evidence type="ECO:0000256" key="3">
    <source>
        <dbReference type="ARBA" id="ARBA00022771"/>
    </source>
</evidence>
<dbReference type="Gene3D" id="3.30.710.10">
    <property type="entry name" value="Potassium Channel Kv1.1, Chain A"/>
    <property type="match status" value="1"/>
</dbReference>
<sequence length="317" mass="36858">MEEQYSLSWMSFTNNLITGYQELYKNETFTDVTLAADGAVINCHRAVLAISSDFFRQMLASCSPQNHPIIYLNNISQQNLRNLLEFIYYGETRVEHAELSQFIINAEQLQIKGLTGTKQVASTKQPKPLKRKMSTSLVNQVKVSKTIEVEPEYINEEDLEHIKAAEEREIVSPETYSITEQIEPTEIKIDESGDDPTYTPDFDNTDDDYNIDDFDMGFTQDGDEIKFIRSQKQNAQLVYNMCIYNRKKTLQNGCTTWRCCENLKYKCKAACITLNDKFVNARHRHNHPNHWEKIANRPLHDRSEFELDEFSDEFEDS</sequence>